<gene>
    <name evidence="3" type="ORF">Rhopal_006887-T1</name>
</gene>
<organism evidence="3 4">
    <name type="scientific">Rhodotorula paludigena</name>
    <dbReference type="NCBI Taxonomy" id="86838"/>
    <lineage>
        <taxon>Eukaryota</taxon>
        <taxon>Fungi</taxon>
        <taxon>Dikarya</taxon>
        <taxon>Basidiomycota</taxon>
        <taxon>Pucciniomycotina</taxon>
        <taxon>Microbotryomycetes</taxon>
        <taxon>Sporidiobolales</taxon>
        <taxon>Sporidiobolaceae</taxon>
        <taxon>Rhodotorula</taxon>
    </lineage>
</organism>
<accession>A0AAV5GXD8</accession>
<reference evidence="3 4" key="1">
    <citation type="submission" date="2021-12" db="EMBL/GenBank/DDBJ databases">
        <title>High titer production of polyol ester of fatty acids by Rhodotorula paludigena BS15 towards product separation-free biomass refinery.</title>
        <authorList>
            <person name="Mano J."/>
            <person name="Ono H."/>
            <person name="Tanaka T."/>
            <person name="Naito K."/>
            <person name="Sushida H."/>
            <person name="Ike M."/>
            <person name="Tokuyasu K."/>
            <person name="Kitaoka M."/>
        </authorList>
    </citation>
    <scope>NUCLEOTIDE SEQUENCE [LARGE SCALE GENOMIC DNA]</scope>
    <source>
        <strain evidence="3 4">BS15</strain>
    </source>
</reference>
<name>A0AAV5GXD8_9BASI</name>
<evidence type="ECO:0000259" key="2">
    <source>
        <dbReference type="Pfam" id="PF18717"/>
    </source>
</evidence>
<comment type="caution">
    <text evidence="3">The sequence shown here is derived from an EMBL/GenBank/DDBJ whole genome shotgun (WGS) entry which is preliminary data.</text>
</comment>
<evidence type="ECO:0000313" key="3">
    <source>
        <dbReference type="EMBL" id="GJN93829.1"/>
    </source>
</evidence>
<dbReference type="InterPro" id="IPR040648">
    <property type="entry name" value="HMGXB3_CxC4"/>
</dbReference>
<dbReference type="Proteomes" id="UP001342314">
    <property type="component" value="Unassembled WGS sequence"/>
</dbReference>
<sequence length="502" mass="55164">MSAQKRPATASPELEGSHHAHRSQRFQRGGHPELLKNLARGGGDTSQAARRTRPAPPNLDFSSTPLAHHAVTQTPSTPSSNHAIDNYADFYEPPQEFEPPSSSDDEAEPAADQHEELAYQYLALVYNHSRHLFRLGESSWVLPGWQEKRRHLSDNYVHLTYNPIADFDLCSCPSAEAECVHRLAHRLEHAAFIGSEPCYPPTTPLPAVVLLWDGGTPRLGLSVQQSAGWADSGKHVCSHIKQAQAHARELEVWSEEEDLEAREEAATGMPSTGVDPPSISYCARDWTSFTIHTSTGSITRSLQTFCCPRCTSKNPKLTRRIGPDLVQYGIFNYNNEIGFMRKVFDTFLLKLSKGPLTLEAYVAGLADDHVTLGMMHTTAVLSARMFSRAFFGFLRTLAIDVPMACKACGPKPDLVVCDGTAMGFASNMLRSSLRPPTMPSPRSTVNADLSTDDIVFTLFPLSALPHLRQLVVTGSPSSELLTAVPLLKDLNQDGYPPVLLDL</sequence>
<proteinExistence type="predicted"/>
<feature type="compositionally biased region" description="Polar residues" evidence="1">
    <location>
        <begin position="60"/>
        <end position="83"/>
    </location>
</feature>
<dbReference type="EMBL" id="BQKY01000015">
    <property type="protein sequence ID" value="GJN93829.1"/>
    <property type="molecule type" value="Genomic_DNA"/>
</dbReference>
<protein>
    <recommendedName>
        <fullName evidence="2">HMG domain-containing protein</fullName>
    </recommendedName>
</protein>
<dbReference type="Pfam" id="PF18717">
    <property type="entry name" value="CxC4"/>
    <property type="match status" value="1"/>
</dbReference>
<evidence type="ECO:0000256" key="1">
    <source>
        <dbReference type="SAM" id="MobiDB-lite"/>
    </source>
</evidence>
<feature type="region of interest" description="Disordered" evidence="1">
    <location>
        <begin position="1"/>
        <end position="112"/>
    </location>
</feature>
<feature type="domain" description="HMG" evidence="2">
    <location>
        <begin position="286"/>
        <end position="393"/>
    </location>
</feature>
<evidence type="ECO:0000313" key="4">
    <source>
        <dbReference type="Proteomes" id="UP001342314"/>
    </source>
</evidence>
<keyword evidence="4" id="KW-1185">Reference proteome</keyword>
<dbReference type="AlphaFoldDB" id="A0AAV5GXD8"/>